<dbReference type="OrthoDB" id="414774at2759"/>
<keyword evidence="2" id="KW-0732">Signal</keyword>
<evidence type="ECO:0000256" key="2">
    <source>
        <dbReference type="SAM" id="SignalP"/>
    </source>
</evidence>
<evidence type="ECO:0000313" key="4">
    <source>
        <dbReference type="Proteomes" id="UP000236333"/>
    </source>
</evidence>
<feature type="signal peptide" evidence="2">
    <location>
        <begin position="1"/>
        <end position="18"/>
    </location>
</feature>
<organism evidence="3 4">
    <name type="scientific">Tetrabaena socialis</name>
    <dbReference type="NCBI Taxonomy" id="47790"/>
    <lineage>
        <taxon>Eukaryota</taxon>
        <taxon>Viridiplantae</taxon>
        <taxon>Chlorophyta</taxon>
        <taxon>core chlorophytes</taxon>
        <taxon>Chlorophyceae</taxon>
        <taxon>CS clade</taxon>
        <taxon>Chlamydomonadales</taxon>
        <taxon>Tetrabaenaceae</taxon>
        <taxon>Tetrabaena</taxon>
    </lineage>
</organism>
<keyword evidence="4" id="KW-1185">Reference proteome</keyword>
<reference evidence="3 4" key="1">
    <citation type="journal article" date="2017" name="Mol. Biol. Evol.">
        <title>The 4-celled Tetrabaena socialis nuclear genome reveals the essential components for genetic control of cell number at the origin of multicellularity in the volvocine lineage.</title>
        <authorList>
            <person name="Featherston J."/>
            <person name="Arakaki Y."/>
            <person name="Hanschen E.R."/>
            <person name="Ferris P.J."/>
            <person name="Michod R.E."/>
            <person name="Olson B.J.S.C."/>
            <person name="Nozaki H."/>
            <person name="Durand P.M."/>
        </authorList>
    </citation>
    <scope>NUCLEOTIDE SEQUENCE [LARGE SCALE GENOMIC DNA]</scope>
    <source>
        <strain evidence="3 4">NIES-571</strain>
    </source>
</reference>
<comment type="caution">
    <text evidence="3">The sequence shown here is derived from an EMBL/GenBank/DDBJ whole genome shotgun (WGS) entry which is preliminary data.</text>
</comment>
<dbReference type="AlphaFoldDB" id="A0A2J8AF53"/>
<dbReference type="PANTHER" id="PTHR45588">
    <property type="entry name" value="TPR DOMAIN-CONTAINING PROTEIN"/>
    <property type="match status" value="1"/>
</dbReference>
<evidence type="ECO:0000256" key="1">
    <source>
        <dbReference type="SAM" id="Coils"/>
    </source>
</evidence>
<gene>
    <name evidence="3" type="ORF">TSOC_002057</name>
</gene>
<dbReference type="EMBL" id="PGGS01000037">
    <property type="protein sequence ID" value="PNH11132.1"/>
    <property type="molecule type" value="Genomic_DNA"/>
</dbReference>
<proteinExistence type="predicted"/>
<name>A0A2J8AF53_9CHLO</name>
<feature type="coiled-coil region" evidence="1">
    <location>
        <begin position="744"/>
        <end position="778"/>
    </location>
</feature>
<evidence type="ECO:0000313" key="3">
    <source>
        <dbReference type="EMBL" id="PNH11132.1"/>
    </source>
</evidence>
<accession>A0A2J8AF53</accession>
<sequence>MWVLSALAVLGAAWGVLGVEQALLPKIRTKSPSAQALFNQGLLLAFGYNQPEARKSFAAALSYDPACAMCWWGLAYARGENGKGAGAPPPRPDLPWPPASLRARERHYVAAMADRLALRQTWGAEWAAAEKRFAQDMADIAACWLDDADAPALAAEALANTSPWDFFDPRTDAPREATPLVLSLLNESLWRDPRQPLTLHLHRFNIGAWSHPIIHVTEALPAGRGPARAGVAEPSADTLHGLLPGFDHLQHMPSHTFIRVGRWADAVEANLASLRAATLGSHMCLASMYPDHDAAMGVFAASMAADLTRADVYARVLKELPRFIRDAPASVGSQWGAPLPVWVRFAQWHAVLQVPPPPVAFNPATAAVALTANVTAGWRSGLNHTGVVRHPAADVAADPALDAVLRYPPPAPAAAAGGAVPYGGPLRGPLGDTEYTQDGAEYARVLWHFSRLMALAAQLASKQDQTEAAASAALLPYGNGTAGPDAAAMDAASALASATLTGRREVAAEFEALRSAVALVPPDTAGPPGQGLGINVPGYRLMAAVLGLVAEARLAVLDANLEAAAQALVHAVDVEGSGGYYEPPRLGPQPVRQCLGWVLLRAGRLREALQTYLEDLSQFPYNPWSIRGLHEALPAAAAALEAQQAQVEGQAAAITAALAAAAAGEQNATALLASWNSTAAGSEALAAAAAKAAEAANAAAIAAVLSAWKGTANSTAGTGAVEAASGVEGGGAEGAGATAGEVRAGALAAALAAAEGELRQEREQLAAFRAEVAAARAAADAAPPAALVAVAALRSSCLAFSVHN</sequence>
<protein>
    <submittedName>
        <fullName evidence="3">Uncharacterized protein</fullName>
    </submittedName>
</protein>
<dbReference type="PANTHER" id="PTHR45588:SF1">
    <property type="entry name" value="WW DOMAIN-CONTAINING PROTEIN"/>
    <property type="match status" value="1"/>
</dbReference>
<dbReference type="Proteomes" id="UP000236333">
    <property type="component" value="Unassembled WGS sequence"/>
</dbReference>
<keyword evidence="1" id="KW-0175">Coiled coil</keyword>
<feature type="chain" id="PRO_5014405636" evidence="2">
    <location>
        <begin position="19"/>
        <end position="804"/>
    </location>
</feature>